<reference evidence="2 3" key="1">
    <citation type="submission" date="2016-10" db="EMBL/GenBank/DDBJ databases">
        <authorList>
            <person name="de Groot N.N."/>
        </authorList>
    </citation>
    <scope>NUCLEOTIDE SEQUENCE [LARGE SCALE GENOMIC DNA]</scope>
    <source>
        <strain evidence="2 3">DSM 9990</strain>
    </source>
</reference>
<evidence type="ECO:0000259" key="1">
    <source>
        <dbReference type="PROSITE" id="PS50995"/>
    </source>
</evidence>
<dbReference type="PRINTS" id="PR00598">
    <property type="entry name" value="HTHMARR"/>
</dbReference>
<evidence type="ECO:0000313" key="3">
    <source>
        <dbReference type="Proteomes" id="UP000199611"/>
    </source>
</evidence>
<dbReference type="Gene3D" id="1.10.10.10">
    <property type="entry name" value="Winged helix-like DNA-binding domain superfamily/Winged helix DNA-binding domain"/>
    <property type="match status" value="1"/>
</dbReference>
<dbReference type="InterPro" id="IPR036390">
    <property type="entry name" value="WH_DNA-bd_sf"/>
</dbReference>
<dbReference type="Pfam" id="PF12802">
    <property type="entry name" value="MarR_2"/>
    <property type="match status" value="1"/>
</dbReference>
<dbReference type="STRING" id="39841.SAMN05660836_02454"/>
<accession>A0A1I4VST2</accession>
<dbReference type="Proteomes" id="UP000199611">
    <property type="component" value="Unassembled WGS sequence"/>
</dbReference>
<dbReference type="PANTHER" id="PTHR33164:SF105">
    <property type="entry name" value="TRANSCRIPTIONAL REPRESSOR PROTEIN-RELATED"/>
    <property type="match status" value="1"/>
</dbReference>
<name>A0A1I4VST2_9BACT</name>
<dbReference type="SMART" id="SM00347">
    <property type="entry name" value="HTH_MARR"/>
    <property type="match status" value="1"/>
</dbReference>
<dbReference type="InterPro" id="IPR039422">
    <property type="entry name" value="MarR/SlyA-like"/>
</dbReference>
<dbReference type="GO" id="GO:0006950">
    <property type="term" value="P:response to stress"/>
    <property type="evidence" value="ECO:0007669"/>
    <property type="project" value="TreeGrafter"/>
</dbReference>
<sequence length="157" mass="18276">MTKEKEEKQSLLPQIEEIGKRCVCYNVKKVARHITRYYDEALRPSGLRATQYAILMATKAREPISLSELSRITMTDRTTLTRNLSVLQRKGFVVVRHGADDRRQRFVEITEKGREVLLKAIPLWEAAQSRIEKQLGEGRIKRLLDELSEVSKIIRKR</sequence>
<dbReference type="PROSITE" id="PS50995">
    <property type="entry name" value="HTH_MARR_2"/>
    <property type="match status" value="1"/>
</dbReference>
<dbReference type="GO" id="GO:0003700">
    <property type="term" value="F:DNA-binding transcription factor activity"/>
    <property type="evidence" value="ECO:0007669"/>
    <property type="project" value="InterPro"/>
</dbReference>
<dbReference type="EMBL" id="FOUU01000011">
    <property type="protein sequence ID" value="SFN04334.1"/>
    <property type="molecule type" value="Genomic_DNA"/>
</dbReference>
<dbReference type="RefSeq" id="WP_093396163.1">
    <property type="nucleotide sequence ID" value="NZ_FOUU01000011.1"/>
</dbReference>
<dbReference type="AlphaFoldDB" id="A0A1I4VST2"/>
<dbReference type="SUPFAM" id="SSF46785">
    <property type="entry name" value="Winged helix' DNA-binding domain"/>
    <property type="match status" value="1"/>
</dbReference>
<dbReference type="GO" id="GO:0003677">
    <property type="term" value="F:DNA binding"/>
    <property type="evidence" value="ECO:0007669"/>
    <property type="project" value="UniProtKB-KW"/>
</dbReference>
<dbReference type="PANTHER" id="PTHR33164">
    <property type="entry name" value="TRANSCRIPTIONAL REGULATOR, MARR FAMILY"/>
    <property type="match status" value="1"/>
</dbReference>
<gene>
    <name evidence="2" type="ORF">SAMN05660836_02454</name>
</gene>
<organism evidence="2 3">
    <name type="scientific">Thermodesulforhabdus norvegica</name>
    <dbReference type="NCBI Taxonomy" id="39841"/>
    <lineage>
        <taxon>Bacteria</taxon>
        <taxon>Pseudomonadati</taxon>
        <taxon>Thermodesulfobacteriota</taxon>
        <taxon>Syntrophobacteria</taxon>
        <taxon>Syntrophobacterales</taxon>
        <taxon>Thermodesulforhabdaceae</taxon>
        <taxon>Thermodesulforhabdus</taxon>
    </lineage>
</organism>
<proteinExistence type="predicted"/>
<feature type="domain" description="HTH marR-type" evidence="1">
    <location>
        <begin position="20"/>
        <end position="157"/>
    </location>
</feature>
<keyword evidence="2" id="KW-0238">DNA-binding</keyword>
<protein>
    <submittedName>
        <fullName evidence="2">DNA-binding transcriptional regulator, MarR family</fullName>
    </submittedName>
</protein>
<dbReference type="InterPro" id="IPR036388">
    <property type="entry name" value="WH-like_DNA-bd_sf"/>
</dbReference>
<dbReference type="InterPro" id="IPR000835">
    <property type="entry name" value="HTH_MarR-typ"/>
</dbReference>
<evidence type="ECO:0000313" key="2">
    <source>
        <dbReference type="EMBL" id="SFN04334.1"/>
    </source>
</evidence>
<dbReference type="OrthoDB" id="195851at2"/>
<keyword evidence="3" id="KW-1185">Reference proteome</keyword>